<organism evidence="8 9">
    <name type="scientific">Clostridium simiarum</name>
    <dbReference type="NCBI Taxonomy" id="2841506"/>
    <lineage>
        <taxon>Bacteria</taxon>
        <taxon>Bacillati</taxon>
        <taxon>Bacillota</taxon>
        <taxon>Clostridia</taxon>
        <taxon>Eubacteriales</taxon>
        <taxon>Clostridiaceae</taxon>
        <taxon>Clostridium</taxon>
    </lineage>
</organism>
<feature type="binding site" evidence="7">
    <location>
        <position position="16"/>
    </location>
    <ligand>
        <name>Mg(2+)</name>
        <dbReference type="ChEBI" id="CHEBI:18420"/>
    </ligand>
</feature>
<keyword evidence="6 7" id="KW-0057">Aromatic amino acid biosynthesis</keyword>
<dbReference type="CDD" id="cd00464">
    <property type="entry name" value="SK"/>
    <property type="match status" value="1"/>
</dbReference>
<feature type="binding site" evidence="7">
    <location>
        <begin position="12"/>
        <end position="17"/>
    </location>
    <ligand>
        <name>ATP</name>
        <dbReference type="ChEBI" id="CHEBI:30616"/>
    </ligand>
</feature>
<comment type="similarity">
    <text evidence="7">Belongs to the shikimate kinase family.</text>
</comment>
<comment type="caution">
    <text evidence="8">The sequence shown here is derived from an EMBL/GenBank/DDBJ whole genome shotgun (WGS) entry which is preliminary data.</text>
</comment>
<keyword evidence="3 7" id="KW-0547">Nucleotide-binding</keyword>
<dbReference type="PANTHER" id="PTHR21087:SF16">
    <property type="entry name" value="SHIKIMATE KINASE 1, CHLOROPLASTIC"/>
    <property type="match status" value="1"/>
</dbReference>
<proteinExistence type="inferred from homology"/>
<keyword evidence="5 7" id="KW-0067">ATP-binding</keyword>
<feature type="binding site" evidence="7">
    <location>
        <position position="137"/>
    </location>
    <ligand>
        <name>substrate</name>
    </ligand>
</feature>
<comment type="caution">
    <text evidence="7">Lacks conserved residue(s) required for the propagation of feature annotation.</text>
</comment>
<evidence type="ECO:0000313" key="8">
    <source>
        <dbReference type="EMBL" id="MBU5590764.1"/>
    </source>
</evidence>
<dbReference type="HAMAP" id="MF_00109">
    <property type="entry name" value="Shikimate_kinase"/>
    <property type="match status" value="1"/>
</dbReference>
<comment type="subcellular location">
    <subcellularLocation>
        <location evidence="7">Cytoplasm</location>
    </subcellularLocation>
</comment>
<comment type="cofactor">
    <cofactor evidence="7">
        <name>Mg(2+)</name>
        <dbReference type="ChEBI" id="CHEBI:18420"/>
    </cofactor>
    <text evidence="7">Binds 1 Mg(2+) ion per subunit.</text>
</comment>
<keyword evidence="2 7" id="KW-0808">Transferase</keyword>
<keyword evidence="7" id="KW-0460">Magnesium</keyword>
<dbReference type="InterPro" id="IPR000623">
    <property type="entry name" value="Shikimate_kinase/TSH1"/>
</dbReference>
<accession>A0ABS6EX03</accession>
<feature type="binding site" evidence="7">
    <location>
        <position position="80"/>
    </location>
    <ligand>
        <name>substrate</name>
    </ligand>
</feature>
<feature type="binding site" evidence="7">
    <location>
        <position position="118"/>
    </location>
    <ligand>
        <name>ATP</name>
        <dbReference type="ChEBI" id="CHEBI:30616"/>
    </ligand>
</feature>
<evidence type="ECO:0000256" key="7">
    <source>
        <dbReference type="HAMAP-Rule" id="MF_00109"/>
    </source>
</evidence>
<comment type="function">
    <text evidence="7">Catalyzes the specific phosphorylation of the 3-hydroxyl group of shikimic acid using ATP as a cosubstrate.</text>
</comment>
<reference evidence="8 9" key="1">
    <citation type="submission" date="2021-06" db="EMBL/GenBank/DDBJ databases">
        <authorList>
            <person name="Sun Q."/>
            <person name="Li D."/>
        </authorList>
    </citation>
    <scope>NUCLEOTIDE SEQUENCE [LARGE SCALE GENOMIC DNA]</scope>
    <source>
        <strain evidence="8 9">MSJ-4</strain>
    </source>
</reference>
<dbReference type="InterPro" id="IPR031322">
    <property type="entry name" value="Shikimate/glucono_kinase"/>
</dbReference>
<keyword evidence="9" id="KW-1185">Reference proteome</keyword>
<comment type="catalytic activity">
    <reaction evidence="7">
        <text>shikimate + ATP = 3-phosphoshikimate + ADP + H(+)</text>
        <dbReference type="Rhea" id="RHEA:13121"/>
        <dbReference type="ChEBI" id="CHEBI:15378"/>
        <dbReference type="ChEBI" id="CHEBI:30616"/>
        <dbReference type="ChEBI" id="CHEBI:36208"/>
        <dbReference type="ChEBI" id="CHEBI:145989"/>
        <dbReference type="ChEBI" id="CHEBI:456216"/>
        <dbReference type="EC" id="2.7.1.71"/>
    </reaction>
</comment>
<dbReference type="PANTHER" id="PTHR21087">
    <property type="entry name" value="SHIKIMATE KINASE"/>
    <property type="match status" value="1"/>
</dbReference>
<evidence type="ECO:0000256" key="2">
    <source>
        <dbReference type="ARBA" id="ARBA00022679"/>
    </source>
</evidence>
<protein>
    <recommendedName>
        <fullName evidence="7">Shikimate kinase</fullName>
        <shortName evidence="7">SK</shortName>
        <ecNumber evidence="7">2.7.1.71</ecNumber>
    </recommendedName>
</protein>
<sequence length="174" mass="20311">MACNIIFIGMPGSGKSSIAHIISKKLKWGFIDTDKYIEYKECNTVKNIFRYKGEEYFRNLEKKTLQELDTMCYKVIATGGGLPIYNKNMSKLNSMGITIFLDVPLYELEKRLKNKKDRPLLLKEDIKDKLKKLYNERIEIYKKASITINCENKNKCDILNEVLNKVNPLIKPYK</sequence>
<comment type="subunit">
    <text evidence="7">Monomer.</text>
</comment>
<dbReference type="GO" id="GO:0016301">
    <property type="term" value="F:kinase activity"/>
    <property type="evidence" value="ECO:0007669"/>
    <property type="project" value="UniProtKB-KW"/>
</dbReference>
<keyword evidence="1 7" id="KW-0028">Amino-acid biosynthesis</keyword>
<keyword evidence="7" id="KW-0479">Metal-binding</keyword>
<keyword evidence="4 7" id="KW-0418">Kinase</keyword>
<gene>
    <name evidence="7" type="primary">aroK</name>
    <name evidence="8" type="ORF">KQI89_03225</name>
</gene>
<dbReference type="EMBL" id="JAHLQL010000001">
    <property type="protein sequence ID" value="MBU5590764.1"/>
    <property type="molecule type" value="Genomic_DNA"/>
</dbReference>
<evidence type="ECO:0000313" key="9">
    <source>
        <dbReference type="Proteomes" id="UP000736583"/>
    </source>
</evidence>
<evidence type="ECO:0000256" key="6">
    <source>
        <dbReference type="ARBA" id="ARBA00023141"/>
    </source>
</evidence>
<feature type="binding site" evidence="7">
    <location>
        <position position="58"/>
    </location>
    <ligand>
        <name>substrate</name>
    </ligand>
</feature>
<dbReference type="Pfam" id="PF01202">
    <property type="entry name" value="SKI"/>
    <property type="match status" value="1"/>
</dbReference>
<dbReference type="EC" id="2.7.1.71" evidence="7"/>
<evidence type="ECO:0000256" key="3">
    <source>
        <dbReference type="ARBA" id="ARBA00022741"/>
    </source>
</evidence>
<evidence type="ECO:0000256" key="5">
    <source>
        <dbReference type="ARBA" id="ARBA00022840"/>
    </source>
</evidence>
<evidence type="ECO:0000256" key="4">
    <source>
        <dbReference type="ARBA" id="ARBA00022777"/>
    </source>
</evidence>
<name>A0ABS6EX03_9CLOT</name>
<dbReference type="RefSeq" id="WP_216455866.1">
    <property type="nucleotide sequence ID" value="NZ_JAHLQL010000001.1"/>
</dbReference>
<evidence type="ECO:0000256" key="1">
    <source>
        <dbReference type="ARBA" id="ARBA00022605"/>
    </source>
</evidence>
<dbReference type="Proteomes" id="UP000736583">
    <property type="component" value="Unassembled WGS sequence"/>
</dbReference>
<comment type="pathway">
    <text evidence="7">Metabolic intermediate biosynthesis; chorismate biosynthesis; chorismate from D-erythrose 4-phosphate and phosphoenolpyruvate: step 5/7.</text>
</comment>
<keyword evidence="7" id="KW-0963">Cytoplasm</keyword>
<feature type="binding site" evidence="7">
    <location>
        <position position="34"/>
    </location>
    <ligand>
        <name>substrate</name>
    </ligand>
</feature>